<dbReference type="STRING" id="431943.CKL_1655"/>
<name>A5N8R6_CLOK5</name>
<evidence type="ECO:0000313" key="2">
    <source>
        <dbReference type="Proteomes" id="UP000002411"/>
    </source>
</evidence>
<dbReference type="HOGENOM" id="CLU_069356_45_0_9"/>
<reference evidence="1 2" key="1">
    <citation type="journal article" date="2008" name="Proc. Natl. Acad. Sci. U.S.A.">
        <title>The genome of Clostridium kluyveri, a strict anaerobe with unique metabolic features.</title>
        <authorList>
            <person name="Seedorf H."/>
            <person name="Fricke W.F."/>
            <person name="Veith B."/>
            <person name="Brueggemann H."/>
            <person name="Liesegang H."/>
            <person name="Strittmatter A."/>
            <person name="Miethke M."/>
            <person name="Buckel W."/>
            <person name="Hinderberger J."/>
            <person name="Li F."/>
            <person name="Hagemeier C."/>
            <person name="Thauer R.K."/>
            <person name="Gottschalk G."/>
        </authorList>
    </citation>
    <scope>NUCLEOTIDE SEQUENCE [LARGE SCALE GENOMIC DNA]</scope>
    <source>
        <strain evidence="2">ATCC 8527 / DSM 555 / NCIMB 10680</strain>
    </source>
</reference>
<evidence type="ECO:0000313" key="1">
    <source>
        <dbReference type="EMBL" id="EDK33697.1"/>
    </source>
</evidence>
<dbReference type="eggNOG" id="COG1309">
    <property type="taxonomic scope" value="Bacteria"/>
</dbReference>
<dbReference type="Proteomes" id="UP000002411">
    <property type="component" value="Chromosome"/>
</dbReference>
<dbReference type="EMBL" id="CP000673">
    <property type="protein sequence ID" value="EDK33697.1"/>
    <property type="molecule type" value="Genomic_DNA"/>
</dbReference>
<proteinExistence type="predicted"/>
<keyword evidence="2" id="KW-1185">Reference proteome</keyword>
<accession>A5N8R6</accession>
<dbReference type="SUPFAM" id="SSF48498">
    <property type="entry name" value="Tetracyclin repressor-like, C-terminal domain"/>
    <property type="match status" value="1"/>
</dbReference>
<gene>
    <name evidence="1" type="ordered locus">CKL_1655</name>
</gene>
<sequence>MLFHYFKNKKQLFLFLYDYCIELSMKEFYKQVNLDEKDFFVKLRQIQLIKLELLSKYPEILKFIEVANIEESNDVKNDLEIINKEAIESASRKVFEDIDVSKFRENVDVKKTINIVMWTFKGFNEKLMEDAKLSPSRQIDYKKAIEEINVYTKMLKNCFYK</sequence>
<dbReference type="AlphaFoldDB" id="A5N8R6"/>
<dbReference type="KEGG" id="ckl:CKL_1655"/>
<dbReference type="Gene3D" id="1.10.357.10">
    <property type="entry name" value="Tetracycline Repressor, domain 2"/>
    <property type="match status" value="1"/>
</dbReference>
<organism evidence="1 2">
    <name type="scientific">Clostridium kluyveri (strain ATCC 8527 / DSM 555 / NBRC 12016 / NCIMB 10680 / K1)</name>
    <dbReference type="NCBI Taxonomy" id="431943"/>
    <lineage>
        <taxon>Bacteria</taxon>
        <taxon>Bacillati</taxon>
        <taxon>Bacillota</taxon>
        <taxon>Clostridia</taxon>
        <taxon>Eubacteriales</taxon>
        <taxon>Clostridiaceae</taxon>
        <taxon>Clostridium</taxon>
    </lineage>
</organism>
<dbReference type="InterPro" id="IPR036271">
    <property type="entry name" value="Tet_transcr_reg_TetR-rel_C_sf"/>
</dbReference>
<protein>
    <submittedName>
        <fullName evidence="1">Uncharacterized protein</fullName>
    </submittedName>
</protein>